<keyword evidence="6 9" id="KW-0378">Hydrolase</keyword>
<keyword evidence="11" id="KW-1185">Reference proteome</keyword>
<reference evidence="10 11" key="1">
    <citation type="submission" date="2017-04" db="EMBL/GenBank/DDBJ databases">
        <authorList>
            <person name="Afonso C.L."/>
            <person name="Miller P.J."/>
            <person name="Scott M.A."/>
            <person name="Spackman E."/>
            <person name="Goraichik I."/>
            <person name="Dimitrov K.M."/>
            <person name="Suarez D.L."/>
            <person name="Swayne D.E."/>
        </authorList>
    </citation>
    <scope>NUCLEOTIDE SEQUENCE [LARGE SCALE GENOMIC DNA]</scope>
    <source>
        <strain evidence="10 11">DSM 3385</strain>
    </source>
</reference>
<dbReference type="InterPro" id="IPR019199">
    <property type="entry name" value="Virulence_VapD/CRISPR_Cas2"/>
</dbReference>
<dbReference type="GO" id="GO:0043571">
    <property type="term" value="P:maintenance of CRISPR repeat elements"/>
    <property type="evidence" value="ECO:0007669"/>
    <property type="project" value="UniProtKB-UniRule"/>
</dbReference>
<dbReference type="STRING" id="1121400.SAMN02746065_12645"/>
<evidence type="ECO:0000256" key="5">
    <source>
        <dbReference type="ARBA" id="ARBA00022759"/>
    </source>
</evidence>
<dbReference type="GO" id="GO:0004521">
    <property type="term" value="F:RNA endonuclease activity"/>
    <property type="evidence" value="ECO:0007669"/>
    <property type="project" value="InterPro"/>
</dbReference>
<comment type="similarity">
    <text evidence="2 9">Belongs to the CRISPR-associated endoribonuclease Cas2 protein family.</text>
</comment>
<evidence type="ECO:0000256" key="6">
    <source>
        <dbReference type="ARBA" id="ARBA00022801"/>
    </source>
</evidence>
<evidence type="ECO:0000256" key="8">
    <source>
        <dbReference type="ARBA" id="ARBA00023118"/>
    </source>
</evidence>
<comment type="cofactor">
    <cofactor evidence="1 9">
        <name>Mg(2+)</name>
        <dbReference type="ChEBI" id="CHEBI:18420"/>
    </cofactor>
</comment>
<evidence type="ECO:0000256" key="3">
    <source>
        <dbReference type="ARBA" id="ARBA00022722"/>
    </source>
</evidence>
<keyword evidence="7 9" id="KW-0460">Magnesium</keyword>
<evidence type="ECO:0000256" key="9">
    <source>
        <dbReference type="HAMAP-Rule" id="MF_01471"/>
    </source>
</evidence>
<accession>A0A1W2E883</accession>
<dbReference type="PANTHER" id="PTHR34405:SF3">
    <property type="entry name" value="CRISPR-ASSOCIATED ENDORIBONUCLEASE CAS2 3"/>
    <property type="match status" value="1"/>
</dbReference>
<dbReference type="HAMAP" id="MF_01471">
    <property type="entry name" value="Cas2"/>
    <property type="match status" value="1"/>
</dbReference>
<dbReference type="GO" id="GO:0051607">
    <property type="term" value="P:defense response to virus"/>
    <property type="evidence" value="ECO:0007669"/>
    <property type="project" value="UniProtKB-UniRule"/>
</dbReference>
<gene>
    <name evidence="9" type="primary">cas2</name>
    <name evidence="10" type="ORF">SAMN02746065_12645</name>
</gene>
<keyword evidence="5 9" id="KW-0255">Endonuclease</keyword>
<dbReference type="Proteomes" id="UP000192418">
    <property type="component" value="Unassembled WGS sequence"/>
</dbReference>
<dbReference type="AlphaFoldDB" id="A0A1W2E883"/>
<evidence type="ECO:0000256" key="1">
    <source>
        <dbReference type="ARBA" id="ARBA00001946"/>
    </source>
</evidence>
<keyword evidence="8 9" id="KW-0051">Antiviral defense</keyword>
<dbReference type="EC" id="3.1.-.-" evidence="9"/>
<comment type="subunit">
    <text evidence="9">Homodimer, forms a heterotetramer with a Cas1 homodimer.</text>
</comment>
<evidence type="ECO:0000256" key="7">
    <source>
        <dbReference type="ARBA" id="ARBA00022842"/>
    </source>
</evidence>
<organism evidence="10 11">
    <name type="scientific">Desulfocicer vacuolatum DSM 3385</name>
    <dbReference type="NCBI Taxonomy" id="1121400"/>
    <lineage>
        <taxon>Bacteria</taxon>
        <taxon>Pseudomonadati</taxon>
        <taxon>Thermodesulfobacteriota</taxon>
        <taxon>Desulfobacteria</taxon>
        <taxon>Desulfobacterales</taxon>
        <taxon>Desulfobacteraceae</taxon>
        <taxon>Desulfocicer</taxon>
    </lineage>
</organism>
<evidence type="ECO:0000313" key="10">
    <source>
        <dbReference type="EMBL" id="SMD05979.1"/>
    </source>
</evidence>
<keyword evidence="3 9" id="KW-0540">Nuclease</keyword>
<dbReference type="PANTHER" id="PTHR34405">
    <property type="entry name" value="CRISPR-ASSOCIATED ENDORIBONUCLEASE CAS2"/>
    <property type="match status" value="1"/>
</dbReference>
<evidence type="ECO:0000313" key="11">
    <source>
        <dbReference type="Proteomes" id="UP000192418"/>
    </source>
</evidence>
<feature type="binding site" evidence="9">
    <location>
        <position position="12"/>
    </location>
    <ligand>
        <name>Mg(2+)</name>
        <dbReference type="ChEBI" id="CHEBI:18420"/>
        <note>catalytic</note>
    </ligand>
</feature>
<dbReference type="SUPFAM" id="SSF143430">
    <property type="entry name" value="TTP0101/SSO1404-like"/>
    <property type="match status" value="1"/>
</dbReference>
<comment type="function">
    <text evidence="9">CRISPR (clustered regularly interspaced short palindromic repeat), is an adaptive immune system that provides protection against mobile genetic elements (viruses, transposable elements and conjugative plasmids). CRISPR clusters contain sequences complementary to antecedent mobile elements and target invading nucleic acids. CRISPR clusters are transcribed and processed into CRISPR RNA (crRNA). Functions as a ssRNA-specific endoribonuclease. Involved in the integration of spacer DNA into the CRISPR cassette.</text>
</comment>
<dbReference type="NCBIfam" id="TIGR01573">
    <property type="entry name" value="cas2"/>
    <property type="match status" value="1"/>
</dbReference>
<dbReference type="InterPro" id="IPR021127">
    <property type="entry name" value="CRISPR_associated_Cas2"/>
</dbReference>
<keyword evidence="4 9" id="KW-0479">Metal-binding</keyword>
<name>A0A1W2E883_9BACT</name>
<dbReference type="GO" id="GO:0016787">
    <property type="term" value="F:hydrolase activity"/>
    <property type="evidence" value="ECO:0007669"/>
    <property type="project" value="UniProtKB-KW"/>
</dbReference>
<evidence type="ECO:0000256" key="2">
    <source>
        <dbReference type="ARBA" id="ARBA00009959"/>
    </source>
</evidence>
<dbReference type="EMBL" id="FWXY01000026">
    <property type="protein sequence ID" value="SMD05979.1"/>
    <property type="molecule type" value="Genomic_DNA"/>
</dbReference>
<dbReference type="OrthoDB" id="9798176at2"/>
<dbReference type="CDD" id="cd09725">
    <property type="entry name" value="Cas2_I_II_III"/>
    <property type="match status" value="1"/>
</dbReference>
<dbReference type="Gene3D" id="3.30.70.240">
    <property type="match status" value="1"/>
</dbReference>
<proteinExistence type="inferred from homology"/>
<sequence>MARPGWYMFCYDIADPKRLVKVHRLMKKSGLAVQKSIFFIQGTELQMKALLGDLGKLIKPKYDDIRAYPVESPDKVWTTGGVLESYPLIVLEDKKEHNSHGKPSSSTASSAKVSFWRRLWKK</sequence>
<protein>
    <recommendedName>
        <fullName evidence="9">CRISPR-associated endoribonuclease Cas2</fullName>
        <ecNumber evidence="9">3.1.-.-</ecNumber>
    </recommendedName>
</protein>
<dbReference type="GO" id="GO:0046872">
    <property type="term" value="F:metal ion binding"/>
    <property type="evidence" value="ECO:0007669"/>
    <property type="project" value="UniProtKB-UniRule"/>
</dbReference>
<evidence type="ECO:0000256" key="4">
    <source>
        <dbReference type="ARBA" id="ARBA00022723"/>
    </source>
</evidence>
<dbReference type="Pfam" id="PF09827">
    <property type="entry name" value="CRISPR_Cas2"/>
    <property type="match status" value="1"/>
</dbReference>